<evidence type="ECO:0000256" key="1">
    <source>
        <dbReference type="ARBA" id="ARBA00004141"/>
    </source>
</evidence>
<keyword evidence="3 6" id="KW-0812">Transmembrane</keyword>
<evidence type="ECO:0000256" key="4">
    <source>
        <dbReference type="ARBA" id="ARBA00022989"/>
    </source>
</evidence>
<feature type="domain" description="Major facilitator superfamily (MFS) profile" evidence="8">
    <location>
        <begin position="187"/>
        <end position="604"/>
    </location>
</feature>
<dbReference type="PROSITE" id="PS00217">
    <property type="entry name" value="SUGAR_TRANSPORT_2"/>
    <property type="match status" value="1"/>
</dbReference>
<dbReference type="InterPro" id="IPR020846">
    <property type="entry name" value="MFS_dom"/>
</dbReference>
<evidence type="ECO:0000313" key="10">
    <source>
        <dbReference type="Proteomes" id="UP000002499"/>
    </source>
</evidence>
<feature type="transmembrane region" description="Helical" evidence="6">
    <location>
        <begin position="356"/>
        <end position="381"/>
    </location>
</feature>
<dbReference type="InterPro" id="IPR050360">
    <property type="entry name" value="MFS_Sugar_Transporters"/>
</dbReference>
<dbReference type="OMA" id="EHELGFW"/>
<dbReference type="InterPro" id="IPR036259">
    <property type="entry name" value="MFS_trans_sf"/>
</dbReference>
<feature type="transmembrane region" description="Helical" evidence="6">
    <location>
        <begin position="292"/>
        <end position="309"/>
    </location>
</feature>
<evidence type="ECO:0000259" key="8">
    <source>
        <dbReference type="PROSITE" id="PS50850"/>
    </source>
</evidence>
<dbReference type="InterPro" id="IPR005829">
    <property type="entry name" value="Sugar_transporter_CS"/>
</dbReference>
<organism evidence="10">
    <name type="scientific">Metarhizium acridum (strain CQMa 102)</name>
    <dbReference type="NCBI Taxonomy" id="655827"/>
    <lineage>
        <taxon>Eukaryota</taxon>
        <taxon>Fungi</taxon>
        <taxon>Dikarya</taxon>
        <taxon>Ascomycota</taxon>
        <taxon>Pezizomycotina</taxon>
        <taxon>Sordariomycetes</taxon>
        <taxon>Hypocreomycetidae</taxon>
        <taxon>Hypocreales</taxon>
        <taxon>Clavicipitaceae</taxon>
        <taxon>Metarhizium</taxon>
    </lineage>
</organism>
<accession>E9E680</accession>
<evidence type="ECO:0000313" key="9">
    <source>
        <dbReference type="EMBL" id="EFY88613.1"/>
    </source>
</evidence>
<feature type="transmembrane region" description="Helical" evidence="6">
    <location>
        <begin position="508"/>
        <end position="530"/>
    </location>
</feature>
<feature type="transmembrane region" description="Helical" evidence="6">
    <location>
        <begin position="316"/>
        <end position="336"/>
    </location>
</feature>
<feature type="chain" id="PRO_5003235487" evidence="7">
    <location>
        <begin position="22"/>
        <end position="604"/>
    </location>
</feature>
<name>E9E680_METAQ</name>
<keyword evidence="4 6" id="KW-1133">Transmembrane helix</keyword>
<feature type="signal peptide" evidence="7">
    <location>
        <begin position="1"/>
        <end position="21"/>
    </location>
</feature>
<dbReference type="OrthoDB" id="6612291at2759"/>
<dbReference type="AlphaFoldDB" id="E9E680"/>
<dbReference type="GO" id="GO:0016020">
    <property type="term" value="C:membrane"/>
    <property type="evidence" value="ECO:0007669"/>
    <property type="project" value="UniProtKB-SubCell"/>
</dbReference>
<keyword evidence="10" id="KW-1185">Reference proteome</keyword>
<dbReference type="Proteomes" id="UP000002499">
    <property type="component" value="Unassembled WGS sequence"/>
</dbReference>
<feature type="transmembrane region" description="Helical" evidence="6">
    <location>
        <begin position="186"/>
        <end position="211"/>
    </location>
</feature>
<comment type="similarity">
    <text evidence="2">Belongs to the major facilitator superfamily. Sugar transporter (TC 2.A.1.1) family.</text>
</comment>
<dbReference type="GO" id="GO:0005351">
    <property type="term" value="F:carbohydrate:proton symporter activity"/>
    <property type="evidence" value="ECO:0007669"/>
    <property type="project" value="TreeGrafter"/>
</dbReference>
<dbReference type="InterPro" id="IPR005828">
    <property type="entry name" value="MFS_sugar_transport-like"/>
</dbReference>
<feature type="transmembrane region" description="Helical" evidence="6">
    <location>
        <begin position="468"/>
        <end position="496"/>
    </location>
</feature>
<comment type="subcellular location">
    <subcellularLocation>
        <location evidence="1">Membrane</location>
        <topology evidence="1">Multi-pass membrane protein</topology>
    </subcellularLocation>
</comment>
<dbReference type="eggNOG" id="KOG0254">
    <property type="taxonomic scope" value="Eukaryota"/>
</dbReference>
<dbReference type="PANTHER" id="PTHR48022">
    <property type="entry name" value="PLASTIDIC GLUCOSE TRANSPORTER 4"/>
    <property type="match status" value="1"/>
</dbReference>
<evidence type="ECO:0000256" key="7">
    <source>
        <dbReference type="SAM" id="SignalP"/>
    </source>
</evidence>
<feature type="transmembrane region" description="Helical" evidence="6">
    <location>
        <begin position="264"/>
        <end position="286"/>
    </location>
</feature>
<evidence type="ECO:0000256" key="5">
    <source>
        <dbReference type="ARBA" id="ARBA00023136"/>
    </source>
</evidence>
<dbReference type="Pfam" id="PF00083">
    <property type="entry name" value="Sugar_tr"/>
    <property type="match status" value="2"/>
</dbReference>
<keyword evidence="5 6" id="KW-0472">Membrane</keyword>
<sequence length="604" mass="67541">MHRYWLPAFLMIVWCLKVALLKIDAEIAATSAPGPVPSIVNTTNLDAAKAPSSGSARFRAELETQALSVICFLSRPLMADTQRQMYLLSKPKFLHSHLKVRNRNEFELSISNHNCAFISMPFTAADTFTSAKDTDNYDIEHSHNDHVSGEAGPSRALGIDQTRDITEAEHELGFWQAVKMYPQATFWSMFFCIAVVMAGFDAQIITSFYALPAFQHKYGDWVGNHYEIAAPWQTGLGMGNPIGQAVGALASSYPLQYFGRRKTLGLCCIWSMGFVFVQFFATSIGMLCAGEVLGGLAYGFYVVIAPTYASEICPVTLRGFLTTSVNLAFVIGQFIAQGCAAGVETRLDEWAYKIPFAIQWVWPVVLLAGLPFAPESPYWLVRRGRREDARKALLKLTSSTHRPDIDKLLVGIEQTDLLEQEYETETTYYDCFKGFKLGRRTIYTSGMAVMTVLLFVIGFLSIPKHNTGAIWVMASLMDIWTFVYQMTVGPICFVVISEISATRLRERTIAIATAVQACASIVFTDAMPYMLNSNEANWGGKAGFLFGAISIVCLVWCYFRLPESRNRTYEELDILFQRRIPARQFKNYDPLAEADATLDSTERL</sequence>
<dbReference type="HOGENOM" id="CLU_001265_11_0_1"/>
<proteinExistence type="inferred from homology"/>
<dbReference type="PANTHER" id="PTHR48022:SF83">
    <property type="entry name" value="MAJOR FACILITATOR SUPERFAMILY (MFS) PROFILE DOMAIN-CONTAINING PROTEIN"/>
    <property type="match status" value="1"/>
</dbReference>
<dbReference type="InParanoid" id="E9E680"/>
<dbReference type="PROSITE" id="PS50850">
    <property type="entry name" value="MFS"/>
    <property type="match status" value="1"/>
</dbReference>
<dbReference type="Gene3D" id="1.20.1250.20">
    <property type="entry name" value="MFS general substrate transporter like domains"/>
    <property type="match status" value="2"/>
</dbReference>
<gene>
    <name evidence="9" type="ORF">MAC_05378</name>
</gene>
<dbReference type="SUPFAM" id="SSF103473">
    <property type="entry name" value="MFS general substrate transporter"/>
    <property type="match status" value="1"/>
</dbReference>
<protein>
    <submittedName>
        <fullName evidence="9">MFS transporter, putative</fullName>
    </submittedName>
</protein>
<feature type="transmembrane region" description="Helical" evidence="6">
    <location>
        <begin position="542"/>
        <end position="559"/>
    </location>
</feature>
<evidence type="ECO:0000256" key="6">
    <source>
        <dbReference type="SAM" id="Phobius"/>
    </source>
</evidence>
<keyword evidence="7" id="KW-0732">Signal</keyword>
<feature type="transmembrane region" description="Helical" evidence="6">
    <location>
        <begin position="442"/>
        <end position="462"/>
    </location>
</feature>
<dbReference type="EMBL" id="GL698509">
    <property type="protein sequence ID" value="EFY88613.1"/>
    <property type="molecule type" value="Genomic_DNA"/>
</dbReference>
<reference evidence="9 10" key="1">
    <citation type="journal article" date="2011" name="PLoS Genet.">
        <title>Genome sequencing and comparative transcriptomics of the model entomopathogenic fungi Metarhizium anisopliae and M. acridum.</title>
        <authorList>
            <person name="Gao Q."/>
            <person name="Jin K."/>
            <person name="Ying S.H."/>
            <person name="Zhang Y."/>
            <person name="Xiao G."/>
            <person name="Shang Y."/>
            <person name="Duan Z."/>
            <person name="Hu X."/>
            <person name="Xie X.Q."/>
            <person name="Zhou G."/>
            <person name="Peng G."/>
            <person name="Luo Z."/>
            <person name="Huang W."/>
            <person name="Wang B."/>
            <person name="Fang W."/>
            <person name="Wang S."/>
            <person name="Zhong Y."/>
            <person name="Ma L.J."/>
            <person name="St Leger R.J."/>
            <person name="Zhao G.P."/>
            <person name="Pei Y."/>
            <person name="Feng M.G."/>
            <person name="Xia Y."/>
            <person name="Wang C."/>
        </authorList>
    </citation>
    <scope>NUCLEOTIDE SEQUENCE [LARGE SCALE GENOMIC DNA]</scope>
    <source>
        <strain evidence="9 10">CQMa 102</strain>
    </source>
</reference>
<evidence type="ECO:0000256" key="2">
    <source>
        <dbReference type="ARBA" id="ARBA00010992"/>
    </source>
</evidence>
<evidence type="ECO:0000256" key="3">
    <source>
        <dbReference type="ARBA" id="ARBA00022692"/>
    </source>
</evidence>